<dbReference type="SMART" id="SM01227">
    <property type="entry name" value="GCK"/>
    <property type="match status" value="1"/>
</dbReference>
<gene>
    <name evidence="3" type="ORF">HaLaN_22812</name>
</gene>
<evidence type="ECO:0000256" key="1">
    <source>
        <dbReference type="SAM" id="MobiDB-lite"/>
    </source>
</evidence>
<feature type="domain" description="GCK" evidence="2">
    <location>
        <begin position="18"/>
        <end position="86"/>
    </location>
</feature>
<sequence>MVVEDPPSDIPKEASGKPTCPICAYIEAGPCKQEHQDWTSCRDQAKVEGKDHLDVCQDVCTFDNIDYYEPFHQMLKLGDEDDNDDPHDSDSQDSTATRSHPSQPGLSPFAYATLLRHTLETTVHRIQF</sequence>
<keyword evidence="4" id="KW-1185">Reference proteome</keyword>
<dbReference type="InterPro" id="IPR012891">
    <property type="entry name" value="GCK_dom"/>
</dbReference>
<feature type="compositionally biased region" description="Polar residues" evidence="1">
    <location>
        <begin position="95"/>
        <end position="105"/>
    </location>
</feature>
<reference evidence="3 4" key="1">
    <citation type="submission" date="2020-02" db="EMBL/GenBank/DDBJ databases">
        <title>Draft genome sequence of Haematococcus lacustris strain NIES-144.</title>
        <authorList>
            <person name="Morimoto D."/>
            <person name="Nakagawa S."/>
            <person name="Yoshida T."/>
            <person name="Sawayama S."/>
        </authorList>
    </citation>
    <scope>NUCLEOTIDE SEQUENCE [LARGE SCALE GENOMIC DNA]</scope>
    <source>
        <strain evidence="3 4">NIES-144</strain>
    </source>
</reference>
<dbReference type="PANTHER" id="PTHR34357:SF2">
    <property type="entry name" value="F26F24.3-RELATED"/>
    <property type="match status" value="1"/>
</dbReference>
<dbReference type="AlphaFoldDB" id="A0A6A0A418"/>
<feature type="region of interest" description="Disordered" evidence="1">
    <location>
        <begin position="76"/>
        <end position="108"/>
    </location>
</feature>
<dbReference type="Pfam" id="PF07802">
    <property type="entry name" value="GCK"/>
    <property type="match status" value="1"/>
</dbReference>
<comment type="caution">
    <text evidence="3">The sequence shown here is derived from an EMBL/GenBank/DDBJ whole genome shotgun (WGS) entry which is preliminary data.</text>
</comment>
<evidence type="ECO:0000313" key="4">
    <source>
        <dbReference type="Proteomes" id="UP000485058"/>
    </source>
</evidence>
<evidence type="ECO:0000313" key="3">
    <source>
        <dbReference type="EMBL" id="GFH24932.1"/>
    </source>
</evidence>
<accession>A0A6A0A418</accession>
<protein>
    <submittedName>
        <fullName evidence="3">GCK domain-containing protein</fullName>
    </submittedName>
</protein>
<proteinExistence type="predicted"/>
<dbReference type="Proteomes" id="UP000485058">
    <property type="component" value="Unassembled WGS sequence"/>
</dbReference>
<dbReference type="PANTHER" id="PTHR34357">
    <property type="entry name" value="F7A19.14 PROTEIN-RELATED"/>
    <property type="match status" value="1"/>
</dbReference>
<organism evidence="3 4">
    <name type="scientific">Haematococcus lacustris</name>
    <name type="common">Green alga</name>
    <name type="synonym">Haematococcus pluvialis</name>
    <dbReference type="NCBI Taxonomy" id="44745"/>
    <lineage>
        <taxon>Eukaryota</taxon>
        <taxon>Viridiplantae</taxon>
        <taxon>Chlorophyta</taxon>
        <taxon>core chlorophytes</taxon>
        <taxon>Chlorophyceae</taxon>
        <taxon>CS clade</taxon>
        <taxon>Chlamydomonadales</taxon>
        <taxon>Haematococcaceae</taxon>
        <taxon>Haematococcus</taxon>
    </lineage>
</organism>
<name>A0A6A0A418_HAELA</name>
<evidence type="ECO:0000259" key="2">
    <source>
        <dbReference type="SMART" id="SM01227"/>
    </source>
</evidence>
<dbReference type="EMBL" id="BLLF01002672">
    <property type="protein sequence ID" value="GFH24932.1"/>
    <property type="molecule type" value="Genomic_DNA"/>
</dbReference>